<dbReference type="AlphaFoldDB" id="A0A0D9ZS33"/>
<dbReference type="EnsemblPlants" id="OGLUM04G28590.1">
    <property type="protein sequence ID" value="OGLUM04G28590.1"/>
    <property type="gene ID" value="OGLUM04G28590"/>
</dbReference>
<organism evidence="1">
    <name type="scientific">Oryza glumipatula</name>
    <dbReference type="NCBI Taxonomy" id="40148"/>
    <lineage>
        <taxon>Eukaryota</taxon>
        <taxon>Viridiplantae</taxon>
        <taxon>Streptophyta</taxon>
        <taxon>Embryophyta</taxon>
        <taxon>Tracheophyta</taxon>
        <taxon>Spermatophyta</taxon>
        <taxon>Magnoliopsida</taxon>
        <taxon>Liliopsida</taxon>
        <taxon>Poales</taxon>
        <taxon>Poaceae</taxon>
        <taxon>BOP clade</taxon>
        <taxon>Oryzoideae</taxon>
        <taxon>Oryzeae</taxon>
        <taxon>Oryzinae</taxon>
        <taxon>Oryza</taxon>
    </lineage>
</organism>
<accession>A0A0D9ZS33</accession>
<reference evidence="1" key="1">
    <citation type="submission" date="2015-04" db="UniProtKB">
        <authorList>
            <consortium name="EnsemblPlants"/>
        </authorList>
    </citation>
    <scope>IDENTIFICATION</scope>
</reference>
<sequence>MENNRSCSHLKTMPREEALKKIMLDRQRSEACERAKMEKLVRGARPLPTTRARDWDFMAWCFMPRGVAPSQRLASGERCKKGETEMAIGACEIRQTLGFLAVATPHHIYPTLLV</sequence>
<dbReference type="Proteomes" id="UP000026961">
    <property type="component" value="Chromosome 4"/>
</dbReference>
<evidence type="ECO:0000313" key="2">
    <source>
        <dbReference type="Proteomes" id="UP000026961"/>
    </source>
</evidence>
<keyword evidence="2" id="KW-1185">Reference proteome</keyword>
<reference evidence="1" key="2">
    <citation type="submission" date="2018-05" db="EMBL/GenBank/DDBJ databases">
        <title>OgluRS3 (Oryza glumaepatula Reference Sequence Version 3).</title>
        <authorList>
            <person name="Zhang J."/>
            <person name="Kudrna D."/>
            <person name="Lee S."/>
            <person name="Talag J."/>
            <person name="Welchert J."/>
            <person name="Wing R.A."/>
        </authorList>
    </citation>
    <scope>NUCLEOTIDE SEQUENCE [LARGE SCALE GENOMIC DNA]</scope>
</reference>
<evidence type="ECO:0000313" key="1">
    <source>
        <dbReference type="EnsemblPlants" id="OGLUM04G28590.1"/>
    </source>
</evidence>
<name>A0A0D9ZS33_9ORYZ</name>
<protein>
    <submittedName>
        <fullName evidence="1">Uncharacterized protein</fullName>
    </submittedName>
</protein>
<dbReference type="Gramene" id="OGLUM04G28590.1">
    <property type="protein sequence ID" value="OGLUM04G28590.1"/>
    <property type="gene ID" value="OGLUM04G28590"/>
</dbReference>
<dbReference type="eggNOG" id="ENOG502R4MV">
    <property type="taxonomic scope" value="Eukaryota"/>
</dbReference>
<proteinExistence type="predicted"/>
<dbReference type="HOGENOM" id="CLU_2124950_0_0_1"/>